<feature type="modified residue" description="4-aspartylphosphate" evidence="2">
    <location>
        <position position="56"/>
    </location>
</feature>
<feature type="domain" description="Response regulatory" evidence="3">
    <location>
        <begin position="4"/>
        <end position="121"/>
    </location>
</feature>
<evidence type="ECO:0000313" key="5">
    <source>
        <dbReference type="Proteomes" id="UP000295773"/>
    </source>
</evidence>
<sequence>MTKRILIVDDAIFMRTMLKNILTKDTAYTYDIVEAKDGVEAITFIDEQEFDLVLMDITMPNMGGIEALKIIKEKKAKLPVVMCSAMAQEAMVVEAIRIGAISFIVKPFNANDVIEVVHKIVQEAV</sequence>
<gene>
    <name evidence="4" type="ORF">EDD61_103132</name>
</gene>
<name>A0A4R3TKP7_9FIRM</name>
<keyword evidence="1 2" id="KW-0597">Phosphoprotein</keyword>
<evidence type="ECO:0000259" key="3">
    <source>
        <dbReference type="PROSITE" id="PS50110"/>
    </source>
</evidence>
<evidence type="ECO:0000256" key="1">
    <source>
        <dbReference type="ARBA" id="ARBA00022553"/>
    </source>
</evidence>
<proteinExistence type="predicted"/>
<reference evidence="4 5" key="1">
    <citation type="submission" date="2019-03" db="EMBL/GenBank/DDBJ databases">
        <title>Genomic Encyclopedia of Type Strains, Phase IV (KMG-IV): sequencing the most valuable type-strain genomes for metagenomic binning, comparative biology and taxonomic classification.</title>
        <authorList>
            <person name="Goeker M."/>
        </authorList>
    </citation>
    <scope>NUCLEOTIDE SEQUENCE [LARGE SCALE GENOMIC DNA]</scope>
    <source>
        <strain evidence="4 5">DSM 29481</strain>
    </source>
</reference>
<dbReference type="GO" id="GO:0000160">
    <property type="term" value="P:phosphorelay signal transduction system"/>
    <property type="evidence" value="ECO:0007669"/>
    <property type="project" value="InterPro"/>
</dbReference>
<dbReference type="InterPro" id="IPR011006">
    <property type="entry name" value="CheY-like_superfamily"/>
</dbReference>
<dbReference type="PANTHER" id="PTHR44591">
    <property type="entry name" value="STRESS RESPONSE REGULATOR PROTEIN 1"/>
    <property type="match status" value="1"/>
</dbReference>
<comment type="caution">
    <text evidence="4">The sequence shown here is derived from an EMBL/GenBank/DDBJ whole genome shotgun (WGS) entry which is preliminary data.</text>
</comment>
<dbReference type="PROSITE" id="PS50110">
    <property type="entry name" value="RESPONSE_REGULATORY"/>
    <property type="match status" value="1"/>
</dbReference>
<dbReference type="EMBL" id="SMBP01000003">
    <property type="protein sequence ID" value="TCU62717.1"/>
    <property type="molecule type" value="Genomic_DNA"/>
</dbReference>
<accession>A0A4R3TKP7</accession>
<dbReference type="SUPFAM" id="SSF52172">
    <property type="entry name" value="CheY-like"/>
    <property type="match status" value="1"/>
</dbReference>
<dbReference type="AlphaFoldDB" id="A0A4R3TKP7"/>
<keyword evidence="5" id="KW-1185">Reference proteome</keyword>
<evidence type="ECO:0000256" key="2">
    <source>
        <dbReference type="PROSITE-ProRule" id="PRU00169"/>
    </source>
</evidence>
<dbReference type="Pfam" id="PF00072">
    <property type="entry name" value="Response_reg"/>
    <property type="match status" value="1"/>
</dbReference>
<dbReference type="PANTHER" id="PTHR44591:SF3">
    <property type="entry name" value="RESPONSE REGULATORY DOMAIN-CONTAINING PROTEIN"/>
    <property type="match status" value="1"/>
</dbReference>
<dbReference type="InterPro" id="IPR050595">
    <property type="entry name" value="Bact_response_regulator"/>
</dbReference>
<dbReference type="InterPro" id="IPR001789">
    <property type="entry name" value="Sig_transdc_resp-reg_receiver"/>
</dbReference>
<dbReference type="Proteomes" id="UP000295773">
    <property type="component" value="Unassembled WGS sequence"/>
</dbReference>
<organism evidence="4 5">
    <name type="scientific">Longicatena caecimuris</name>
    <dbReference type="NCBI Taxonomy" id="1796635"/>
    <lineage>
        <taxon>Bacteria</taxon>
        <taxon>Bacillati</taxon>
        <taxon>Bacillota</taxon>
        <taxon>Erysipelotrichia</taxon>
        <taxon>Erysipelotrichales</taxon>
        <taxon>Erysipelotrichaceae</taxon>
        <taxon>Longicatena</taxon>
    </lineage>
</organism>
<dbReference type="SMART" id="SM00448">
    <property type="entry name" value="REC"/>
    <property type="match status" value="1"/>
</dbReference>
<protein>
    <submittedName>
        <fullName evidence="4">Two-component system chemotaxis response regulator CheY</fullName>
    </submittedName>
</protein>
<evidence type="ECO:0000313" key="4">
    <source>
        <dbReference type="EMBL" id="TCU62717.1"/>
    </source>
</evidence>
<dbReference type="RefSeq" id="WP_132223915.1">
    <property type="nucleotide sequence ID" value="NZ_JANKBG010000003.1"/>
</dbReference>
<dbReference type="Gene3D" id="3.40.50.2300">
    <property type="match status" value="1"/>
</dbReference>